<dbReference type="Proteomes" id="UP000555407">
    <property type="component" value="Unassembled WGS sequence"/>
</dbReference>
<organism evidence="3 4">
    <name type="scientific">Kribbella shirazensis</name>
    <dbReference type="NCBI Taxonomy" id="1105143"/>
    <lineage>
        <taxon>Bacteria</taxon>
        <taxon>Bacillati</taxon>
        <taxon>Actinomycetota</taxon>
        <taxon>Actinomycetes</taxon>
        <taxon>Propionibacteriales</taxon>
        <taxon>Kribbellaceae</taxon>
        <taxon>Kribbella</taxon>
    </lineage>
</organism>
<name>A0A7X5VGN1_9ACTN</name>
<feature type="region of interest" description="Disordered" evidence="1">
    <location>
        <begin position="63"/>
        <end position="89"/>
    </location>
</feature>
<feature type="chain" id="PRO_5030863260" description="ATP/GTP-binding protein" evidence="2">
    <location>
        <begin position="26"/>
        <end position="332"/>
    </location>
</feature>
<dbReference type="EMBL" id="JAASRO010000001">
    <property type="protein sequence ID" value="NIK60925.1"/>
    <property type="molecule type" value="Genomic_DNA"/>
</dbReference>
<feature type="signal peptide" evidence="2">
    <location>
        <begin position="1"/>
        <end position="25"/>
    </location>
</feature>
<keyword evidence="2" id="KW-0732">Signal</keyword>
<sequence length="332" mass="35847">MLRLVLRLVAGLLISTLALTTIAFAGTSTEGKKLPPKPGDDYVPLCLPNGRCYWAPRSTVEIPQDKQTQGKKPAKSTTRRPESVCFDGGAARSCTSDPGNWSNSHQCYLQRLSPQPPKSDPSWQGHTDGAIWSCVREQGIRFVTRWIWLPGRPDTVVIDPVTLAYQAIGEMQLAPPLVKTAPAPDQIGLVNMPVWLWVTKTDNTWGPIVRSASVPGLTVTVTARAKAINWSMGDGKTVRCEGPGTPYDASMGVKSSPTCGHRYVKTSHKLPNCKYPVTAVAQWEINWQSTLGDSGQISLTQQAATQLRIGEAVPVLVDPDGRAATAPPKAGC</sequence>
<evidence type="ECO:0000256" key="1">
    <source>
        <dbReference type="SAM" id="MobiDB-lite"/>
    </source>
</evidence>
<protein>
    <recommendedName>
        <fullName evidence="5">ATP/GTP-binding protein</fullName>
    </recommendedName>
</protein>
<evidence type="ECO:0000256" key="2">
    <source>
        <dbReference type="SAM" id="SignalP"/>
    </source>
</evidence>
<reference evidence="3 4" key="1">
    <citation type="submission" date="2020-03" db="EMBL/GenBank/DDBJ databases">
        <title>Sequencing the genomes of 1000 actinobacteria strains.</title>
        <authorList>
            <person name="Klenk H.-P."/>
        </authorList>
    </citation>
    <scope>NUCLEOTIDE SEQUENCE [LARGE SCALE GENOMIC DNA]</scope>
    <source>
        <strain evidence="3 4">DSM 45490</strain>
    </source>
</reference>
<accession>A0A7X5VGN1</accession>
<evidence type="ECO:0008006" key="5">
    <source>
        <dbReference type="Google" id="ProtNLM"/>
    </source>
</evidence>
<evidence type="ECO:0000313" key="3">
    <source>
        <dbReference type="EMBL" id="NIK60925.1"/>
    </source>
</evidence>
<gene>
    <name evidence="3" type="ORF">BJY22_006642</name>
</gene>
<dbReference type="AlphaFoldDB" id="A0A7X5VGN1"/>
<proteinExistence type="predicted"/>
<comment type="caution">
    <text evidence="3">The sequence shown here is derived from an EMBL/GenBank/DDBJ whole genome shotgun (WGS) entry which is preliminary data.</text>
</comment>
<evidence type="ECO:0000313" key="4">
    <source>
        <dbReference type="Proteomes" id="UP000555407"/>
    </source>
</evidence>
<keyword evidence="4" id="KW-1185">Reference proteome</keyword>
<dbReference type="RefSeq" id="WP_167214836.1">
    <property type="nucleotide sequence ID" value="NZ_JAASRO010000001.1"/>
</dbReference>